<organism evidence="16 17">
    <name type="scientific">Sphingobium fuliginis (strain ATCC 27551)</name>
    <dbReference type="NCBI Taxonomy" id="336203"/>
    <lineage>
        <taxon>Bacteria</taxon>
        <taxon>Pseudomonadati</taxon>
        <taxon>Pseudomonadota</taxon>
        <taxon>Alphaproteobacteria</taxon>
        <taxon>Sphingomonadales</taxon>
        <taxon>Sphingomonadaceae</taxon>
        <taxon>Sphingobium</taxon>
    </lineage>
</organism>
<feature type="chain" id="PRO_5012313264" evidence="13">
    <location>
        <begin position="24"/>
        <end position="751"/>
    </location>
</feature>
<evidence type="ECO:0000256" key="4">
    <source>
        <dbReference type="ARBA" id="ARBA00022496"/>
    </source>
</evidence>
<dbReference type="Pfam" id="PF00593">
    <property type="entry name" value="TonB_dep_Rec_b-barrel"/>
    <property type="match status" value="1"/>
</dbReference>
<dbReference type="AlphaFoldDB" id="A0A292ZGF3"/>
<comment type="similarity">
    <text evidence="11 12">Belongs to the TonB-dependent receptor family.</text>
</comment>
<reference evidence="16 17" key="2">
    <citation type="journal article" date="2013" name="Environ. Sci. Technol.">
        <title>The 4-tert-butylphenol-utilizing bacterium Sphingobium fuliginis OMI can degrade bisphenols via phenolic ring hydroxylation and meta-cleavage pathway.</title>
        <authorList>
            <person name="Ogata Y."/>
            <person name="Goda S."/>
            <person name="Toyama T."/>
            <person name="Sei K."/>
            <person name="Ike M."/>
        </authorList>
    </citation>
    <scope>NUCLEOTIDE SEQUENCE [LARGE SCALE GENOMIC DNA]</scope>
    <source>
        <strain evidence="16 17">OMI</strain>
    </source>
</reference>
<dbReference type="Proteomes" id="UP000221538">
    <property type="component" value="Unassembled WGS sequence"/>
</dbReference>
<evidence type="ECO:0000256" key="9">
    <source>
        <dbReference type="ARBA" id="ARBA00023136"/>
    </source>
</evidence>
<comment type="subcellular location">
    <subcellularLocation>
        <location evidence="1 11">Cell outer membrane</location>
        <topology evidence="1 11">Multi-pass membrane protein</topology>
    </subcellularLocation>
</comment>
<dbReference type="InterPro" id="IPR039426">
    <property type="entry name" value="TonB-dep_rcpt-like"/>
</dbReference>
<keyword evidence="5 11" id="KW-0812">Transmembrane</keyword>
<reference evidence="16 17" key="1">
    <citation type="journal article" date="2013" name="Biodegradation">
        <title>Occurrence of 4-tert-butylphenol (4-t-BP) biodegradation in an aquatic sample caused by the presence of Spirodela polyrrhiza and isolation of a 4-t-BP-utilizing bacterium.</title>
        <authorList>
            <person name="Ogata Y."/>
            <person name="Toyama T."/>
            <person name="Yu N."/>
            <person name="Wang X."/>
            <person name="Sei K."/>
            <person name="Ike M."/>
        </authorList>
    </citation>
    <scope>NUCLEOTIDE SEQUENCE [LARGE SCALE GENOMIC DNA]</scope>
    <source>
        <strain evidence="16 17">OMI</strain>
    </source>
</reference>
<dbReference type="GO" id="GO:0009279">
    <property type="term" value="C:cell outer membrane"/>
    <property type="evidence" value="ECO:0007669"/>
    <property type="project" value="UniProtKB-SubCell"/>
</dbReference>
<evidence type="ECO:0000256" key="7">
    <source>
        <dbReference type="ARBA" id="ARBA00023065"/>
    </source>
</evidence>
<keyword evidence="4" id="KW-0410">Iron transport</keyword>
<keyword evidence="8 12" id="KW-0798">TonB box</keyword>
<proteinExistence type="inferred from homology"/>
<evidence type="ECO:0000259" key="14">
    <source>
        <dbReference type="Pfam" id="PF00593"/>
    </source>
</evidence>
<dbReference type="PANTHER" id="PTHR32552">
    <property type="entry name" value="FERRICHROME IRON RECEPTOR-RELATED"/>
    <property type="match status" value="1"/>
</dbReference>
<dbReference type="EMBL" id="BEWI01000032">
    <property type="protein sequence ID" value="GAY22517.1"/>
    <property type="molecule type" value="Genomic_DNA"/>
</dbReference>
<evidence type="ECO:0000259" key="15">
    <source>
        <dbReference type="Pfam" id="PF07715"/>
    </source>
</evidence>
<feature type="signal peptide" evidence="13">
    <location>
        <begin position="1"/>
        <end position="23"/>
    </location>
</feature>
<dbReference type="Gene3D" id="2.40.170.20">
    <property type="entry name" value="TonB-dependent receptor, beta-barrel domain"/>
    <property type="match status" value="1"/>
</dbReference>
<dbReference type="PANTHER" id="PTHR32552:SF81">
    <property type="entry name" value="TONB-DEPENDENT OUTER MEMBRANE RECEPTOR"/>
    <property type="match status" value="1"/>
</dbReference>
<keyword evidence="6" id="KW-0408">Iron</keyword>
<evidence type="ECO:0000256" key="10">
    <source>
        <dbReference type="ARBA" id="ARBA00023237"/>
    </source>
</evidence>
<protein>
    <submittedName>
        <fullName evidence="16">Outer membrane receptor protein</fullName>
    </submittedName>
</protein>
<keyword evidence="16" id="KW-0675">Receptor</keyword>
<dbReference type="GO" id="GO:0006826">
    <property type="term" value="P:iron ion transport"/>
    <property type="evidence" value="ECO:0007669"/>
    <property type="project" value="UniProtKB-KW"/>
</dbReference>
<gene>
    <name evidence="16" type="ORF">SFOMI_3074</name>
</gene>
<sequence>MTKRTIHRTILVCASLIAMPAMAQGTTEAGQEGASLADIVVTAQRRSENLQNVPISVTAITSEQAIKLGITQPDVIAQMVPGLQLNHSAWGLTPFLRGVGTNSVAIGNEPAVALFVDDVYLPTGSAGVFQLNSISSIEVLKGPQGTLFGRNATGGVIHIRTRDPSFDPSATATASYGNYDTISGQLYGSTGLTDTVAINFALQGIDQRKGWGVNGTTGNEANSMSGWGGRTKLLWNMGEETSLLVAGSYDRRSSDQGQPGRSIAGTFTRDGYSADAAGLGFYDVMSNLDTVQKSTTRSLSGKLTHDFGSARLVLISAFSKTVVDPVVSDSDGSPSPFFQTREFAMGGRTFTQEVQLLSPEGSAVKWILGAFYLHDRSFMDATYEGQAFGTSKSHTDAVQRTNSIAGFGQVTTEILPRTNLTLGLRYTSDRRSLDAVARLLPATGAAVTFGPFEDAKTFNSVTGRASIDHHFSDDLMGHIAYNRGFKSGIYNFTGIVAGTTTLPPPVNPETLDAYTIGFKSEFLNRRLRVNAEAFLYEYSDLQVQIVLPTGTTLTNASKATIKGIDFEISAIPVRNLTVSASIGLLDGRYKDFRNAPSFFLLPPNAPTPYDPARCSGPNPYPAVQGSAPATQRSCDVSGNRLIQAPPFSSNLQLLYTLPTDLGDFDLSASWAHGGNYEYDVFSSPLTRQPRTDIVNGSVQWTAPGGTFNVRLWANNLTGEKYYTIATTGSTAGAKYAAAAPRTYGVTLGANF</sequence>
<evidence type="ECO:0000256" key="12">
    <source>
        <dbReference type="RuleBase" id="RU003357"/>
    </source>
</evidence>
<accession>A0A292ZGF3</accession>
<dbReference type="InterPro" id="IPR000531">
    <property type="entry name" value="Beta-barrel_TonB"/>
</dbReference>
<keyword evidence="7" id="KW-0406">Ion transport</keyword>
<evidence type="ECO:0000256" key="11">
    <source>
        <dbReference type="PROSITE-ProRule" id="PRU01360"/>
    </source>
</evidence>
<evidence type="ECO:0000256" key="6">
    <source>
        <dbReference type="ARBA" id="ARBA00023004"/>
    </source>
</evidence>
<evidence type="ECO:0000256" key="1">
    <source>
        <dbReference type="ARBA" id="ARBA00004571"/>
    </source>
</evidence>
<dbReference type="RefSeq" id="WP_099186171.1">
    <property type="nucleotide sequence ID" value="NZ_BEWI01000032.1"/>
</dbReference>
<keyword evidence="3 11" id="KW-1134">Transmembrane beta strand</keyword>
<feature type="domain" description="TonB-dependent receptor plug" evidence="15">
    <location>
        <begin position="50"/>
        <end position="156"/>
    </location>
</feature>
<keyword evidence="10 11" id="KW-0998">Cell outer membrane</keyword>
<evidence type="ECO:0000256" key="2">
    <source>
        <dbReference type="ARBA" id="ARBA00022448"/>
    </source>
</evidence>
<keyword evidence="2 11" id="KW-0813">Transport</keyword>
<evidence type="ECO:0000313" key="16">
    <source>
        <dbReference type="EMBL" id="GAY22517.1"/>
    </source>
</evidence>
<evidence type="ECO:0000313" key="17">
    <source>
        <dbReference type="Proteomes" id="UP000221538"/>
    </source>
</evidence>
<feature type="domain" description="TonB-dependent receptor-like beta-barrel" evidence="14">
    <location>
        <begin position="253"/>
        <end position="716"/>
    </location>
</feature>
<dbReference type="SUPFAM" id="SSF56935">
    <property type="entry name" value="Porins"/>
    <property type="match status" value="1"/>
</dbReference>
<dbReference type="InterPro" id="IPR036942">
    <property type="entry name" value="Beta-barrel_TonB_sf"/>
</dbReference>
<name>A0A292ZGF3_SPHSA</name>
<evidence type="ECO:0000256" key="8">
    <source>
        <dbReference type="ARBA" id="ARBA00023077"/>
    </source>
</evidence>
<comment type="caution">
    <text evidence="16">The sequence shown here is derived from an EMBL/GenBank/DDBJ whole genome shotgun (WGS) entry which is preliminary data.</text>
</comment>
<evidence type="ECO:0000256" key="3">
    <source>
        <dbReference type="ARBA" id="ARBA00022452"/>
    </source>
</evidence>
<keyword evidence="13" id="KW-0732">Signal</keyword>
<evidence type="ECO:0000256" key="13">
    <source>
        <dbReference type="SAM" id="SignalP"/>
    </source>
</evidence>
<keyword evidence="9 11" id="KW-0472">Membrane</keyword>
<dbReference type="InterPro" id="IPR012910">
    <property type="entry name" value="Plug_dom"/>
</dbReference>
<dbReference type="PROSITE" id="PS52016">
    <property type="entry name" value="TONB_DEPENDENT_REC_3"/>
    <property type="match status" value="1"/>
</dbReference>
<evidence type="ECO:0000256" key="5">
    <source>
        <dbReference type="ARBA" id="ARBA00022692"/>
    </source>
</evidence>
<dbReference type="Pfam" id="PF07715">
    <property type="entry name" value="Plug"/>
    <property type="match status" value="1"/>
</dbReference>